<sequence>MLVQNALKNPAGGLLLKIRPILAKYLLENTHPVYNSIV</sequence>
<dbReference type="Proteomes" id="UP000075288">
    <property type="component" value="Unassembled WGS sequence"/>
</dbReference>
<dbReference type="AlphaFoldDB" id="A0A150JYP5"/>
<organism evidence="1 2">
    <name type="scientific">Heyndrickxia coagulans</name>
    <name type="common">Weizmannia coagulans</name>
    <dbReference type="NCBI Taxonomy" id="1398"/>
    <lineage>
        <taxon>Bacteria</taxon>
        <taxon>Bacillati</taxon>
        <taxon>Bacillota</taxon>
        <taxon>Bacilli</taxon>
        <taxon>Bacillales</taxon>
        <taxon>Bacillaceae</taxon>
        <taxon>Heyndrickxia</taxon>
    </lineage>
</organism>
<accession>A0A150JYP5</accession>
<dbReference type="EMBL" id="LQYG01000051">
    <property type="protein sequence ID" value="KYC62336.1"/>
    <property type="molecule type" value="Genomic_DNA"/>
</dbReference>
<comment type="caution">
    <text evidence="1">The sequence shown here is derived from an EMBL/GenBank/DDBJ whole genome shotgun (WGS) entry which is preliminary data.</text>
</comment>
<dbReference type="PATRIC" id="fig|1398.26.peg.3151"/>
<evidence type="ECO:0000313" key="2">
    <source>
        <dbReference type="Proteomes" id="UP000075288"/>
    </source>
</evidence>
<evidence type="ECO:0000313" key="1">
    <source>
        <dbReference type="EMBL" id="KYC62336.1"/>
    </source>
</evidence>
<reference evidence="1 2" key="1">
    <citation type="submission" date="2016-01" db="EMBL/GenBank/DDBJ databases">
        <title>Genome Sequences of Twelve Sporeforming Bacillus Species Isolated from Foods.</title>
        <authorList>
            <person name="Berendsen E.M."/>
            <person name="Wells-Bennik M.H."/>
            <person name="Krawcyk A.O."/>
            <person name="De Jong A."/>
            <person name="Holsappel S."/>
            <person name="Eijlander R.T."/>
            <person name="Kuipers O.P."/>
        </authorList>
    </citation>
    <scope>NUCLEOTIDE SEQUENCE [LARGE SCALE GENOMIC DNA]</scope>
    <source>
        <strain evidence="1 2">B4098</strain>
    </source>
</reference>
<protein>
    <submittedName>
        <fullName evidence="1">Uncharacterized protein</fullName>
    </submittedName>
</protein>
<name>A0A150JYP5_HEYCO</name>
<gene>
    <name evidence="1" type="ORF">B4098_2218</name>
</gene>
<proteinExistence type="predicted"/>